<reference evidence="2" key="1">
    <citation type="submission" date="2021-11" db="EMBL/GenBank/DDBJ databases">
        <title>Streptomyces corallinus and Kineosporia corallina sp. nov., two new coral-derived marine actinobacteria.</title>
        <authorList>
            <person name="Buangrab K."/>
            <person name="Sutthacheep M."/>
            <person name="Yeemin T."/>
            <person name="Harunari E."/>
            <person name="Igarashi Y."/>
            <person name="Sripreechasak P."/>
            <person name="Kanchanasin P."/>
            <person name="Tanasupawat S."/>
            <person name="Phongsopitanun W."/>
        </authorList>
    </citation>
    <scope>NUCLEOTIDE SEQUENCE</scope>
    <source>
        <strain evidence="2">JCM 31032</strain>
    </source>
</reference>
<keyword evidence="1" id="KW-0472">Membrane</keyword>
<protein>
    <submittedName>
        <fullName evidence="2">Uncharacterized protein</fullName>
    </submittedName>
</protein>
<dbReference type="Proteomes" id="UP001138997">
    <property type="component" value="Unassembled WGS sequence"/>
</dbReference>
<evidence type="ECO:0000313" key="2">
    <source>
        <dbReference type="EMBL" id="MCD5310491.1"/>
    </source>
</evidence>
<keyword evidence="1" id="KW-1133">Transmembrane helix</keyword>
<proteinExistence type="predicted"/>
<feature type="transmembrane region" description="Helical" evidence="1">
    <location>
        <begin position="94"/>
        <end position="123"/>
    </location>
</feature>
<name>A0A9X1NBZ6_9ACTN</name>
<gene>
    <name evidence="2" type="ORF">LR394_06260</name>
</gene>
<feature type="transmembrane region" description="Helical" evidence="1">
    <location>
        <begin position="144"/>
        <end position="168"/>
    </location>
</feature>
<dbReference type="RefSeq" id="WP_231439433.1">
    <property type="nucleotide sequence ID" value="NZ_JAJOMB010000003.1"/>
</dbReference>
<sequence>MNRLGHQAAAQATWLGVCSYEQLIGRWDLGWQHVLAGCIVASSMCADDWSPDVDQGGWMAKFIPGGHRGITHMPELVAAALFALSLVMPPDLDWFLMAAAAAWGSHLAADFLCGGVPWAAATLGGNKKRIGFGVKTGGPIEKAITTFLTVISFPLAYIALGGPMPFALVVS</sequence>
<evidence type="ECO:0000313" key="3">
    <source>
        <dbReference type="Proteomes" id="UP001138997"/>
    </source>
</evidence>
<keyword evidence="3" id="KW-1185">Reference proteome</keyword>
<dbReference type="AlphaFoldDB" id="A0A9X1NBZ6"/>
<organism evidence="2 3">
    <name type="scientific">Kineosporia babensis</name>
    <dbReference type="NCBI Taxonomy" id="499548"/>
    <lineage>
        <taxon>Bacteria</taxon>
        <taxon>Bacillati</taxon>
        <taxon>Actinomycetota</taxon>
        <taxon>Actinomycetes</taxon>
        <taxon>Kineosporiales</taxon>
        <taxon>Kineosporiaceae</taxon>
        <taxon>Kineosporia</taxon>
    </lineage>
</organism>
<keyword evidence="1" id="KW-0812">Transmembrane</keyword>
<comment type="caution">
    <text evidence="2">The sequence shown here is derived from an EMBL/GenBank/DDBJ whole genome shotgun (WGS) entry which is preliminary data.</text>
</comment>
<dbReference type="EMBL" id="JAJOMB010000003">
    <property type="protein sequence ID" value="MCD5310491.1"/>
    <property type="molecule type" value="Genomic_DNA"/>
</dbReference>
<evidence type="ECO:0000256" key="1">
    <source>
        <dbReference type="SAM" id="Phobius"/>
    </source>
</evidence>
<accession>A0A9X1NBZ6</accession>
<feature type="transmembrane region" description="Helical" evidence="1">
    <location>
        <begin position="69"/>
        <end position="88"/>
    </location>
</feature>